<dbReference type="PRINTS" id="PR00463">
    <property type="entry name" value="EP450I"/>
</dbReference>
<comment type="similarity">
    <text evidence="2 8">Belongs to the cytochrome P450 family.</text>
</comment>
<dbReference type="InterPro" id="IPR017972">
    <property type="entry name" value="Cyt_P450_CS"/>
</dbReference>
<dbReference type="InterPro" id="IPR001128">
    <property type="entry name" value="Cyt_P450"/>
</dbReference>
<name>A0A8B7ZR93_ACAPL</name>
<dbReference type="GO" id="GO:0005506">
    <property type="term" value="F:iron ion binding"/>
    <property type="evidence" value="ECO:0007669"/>
    <property type="project" value="InterPro"/>
</dbReference>
<organism evidence="9 10">
    <name type="scientific">Acanthaster planci</name>
    <name type="common">Crown-of-thorns starfish</name>
    <dbReference type="NCBI Taxonomy" id="133434"/>
    <lineage>
        <taxon>Eukaryota</taxon>
        <taxon>Metazoa</taxon>
        <taxon>Echinodermata</taxon>
        <taxon>Eleutherozoa</taxon>
        <taxon>Asterozoa</taxon>
        <taxon>Asteroidea</taxon>
        <taxon>Valvatacea</taxon>
        <taxon>Valvatida</taxon>
        <taxon>Acanthasteridae</taxon>
        <taxon>Acanthaster</taxon>
    </lineage>
</organism>
<keyword evidence="6" id="KW-0472">Membrane</keyword>
<dbReference type="Gene3D" id="1.10.630.10">
    <property type="entry name" value="Cytochrome P450"/>
    <property type="match status" value="1"/>
</dbReference>
<dbReference type="GO" id="GO:0005737">
    <property type="term" value="C:cytoplasm"/>
    <property type="evidence" value="ECO:0007669"/>
    <property type="project" value="TreeGrafter"/>
</dbReference>
<evidence type="ECO:0000313" key="9">
    <source>
        <dbReference type="Proteomes" id="UP000694845"/>
    </source>
</evidence>
<evidence type="ECO:0000256" key="4">
    <source>
        <dbReference type="ARBA" id="ARBA00023002"/>
    </source>
</evidence>
<protein>
    <submittedName>
        <fullName evidence="10">Cytochrome P450 2J2-like</fullName>
    </submittedName>
</protein>
<evidence type="ECO:0000256" key="7">
    <source>
        <dbReference type="PIRSR" id="PIRSR602401-1"/>
    </source>
</evidence>
<evidence type="ECO:0000256" key="1">
    <source>
        <dbReference type="ARBA" id="ARBA00004370"/>
    </source>
</evidence>
<dbReference type="KEGG" id="aplc:110988563"/>
<evidence type="ECO:0000256" key="6">
    <source>
        <dbReference type="ARBA" id="ARBA00023136"/>
    </source>
</evidence>
<dbReference type="RefSeq" id="XP_022107914.1">
    <property type="nucleotide sequence ID" value="XM_022252222.1"/>
</dbReference>
<dbReference type="GeneID" id="110988563"/>
<evidence type="ECO:0000256" key="3">
    <source>
        <dbReference type="ARBA" id="ARBA00022723"/>
    </source>
</evidence>
<keyword evidence="8" id="KW-0503">Monooxygenase</keyword>
<keyword evidence="9" id="KW-1185">Reference proteome</keyword>
<dbReference type="PANTHER" id="PTHR24300:SF397">
    <property type="entry name" value="CYTOCHROME P450 2U1"/>
    <property type="match status" value="1"/>
</dbReference>
<proteinExistence type="inferred from homology"/>
<comment type="subcellular location">
    <subcellularLocation>
        <location evidence="1">Membrane</location>
    </subcellularLocation>
</comment>
<sequence>MEALSAWRVLDARSLLLGTVVLLVSYRFLRRPRNLPPGPWGWPILGHLPHMMASRDGIFKLFARLTTRYGDVVRINLVGVPMVILKGLDRTKEAFSQYQFSGHPPLLLTQSIAPGAGLFGSSGEQWKEIRRFCMTVLRKLGVGKSRFEQDISTEAQILVDELKNFNGKAFDPKHLFGNAVSNVICTVVLGKRFQYADPTFKHLLKVLNNLVSDKAGVEDIFEMMPVFAKLKMLPLVRNYVNAIESFFRHINLLLKEHRKRQNIDDPQDFIDIFLNEKETKERQGTKSSVLLPENLKRIVGDLFAAGSETTATTLRWGMLYMMAHPEIQRRVQKELDDVTSRNRLPRISDKPELPYTEAVLCEIQRIGTIVPVHVHMSSEDTTIAGYNIPKGTIVATSIWQIHYDPLVWEEPEEFRPERFLNQDGKFRPRLEFIPFGIGRRICLGEHLAKMELFIFFTHLLHHFTLKKPDHVPVVSFEGIHGVVWAPKSFEVSAIARE</sequence>
<dbReference type="GO" id="GO:0020037">
    <property type="term" value="F:heme binding"/>
    <property type="evidence" value="ECO:0007669"/>
    <property type="project" value="InterPro"/>
</dbReference>
<keyword evidence="4 8" id="KW-0560">Oxidoreductase</keyword>
<dbReference type="GO" id="GO:0006805">
    <property type="term" value="P:xenobiotic metabolic process"/>
    <property type="evidence" value="ECO:0007669"/>
    <property type="project" value="TreeGrafter"/>
</dbReference>
<keyword evidence="3 7" id="KW-0479">Metal-binding</keyword>
<reference evidence="10" key="1">
    <citation type="submission" date="2025-08" db="UniProtKB">
        <authorList>
            <consortium name="RefSeq"/>
        </authorList>
    </citation>
    <scope>IDENTIFICATION</scope>
</reference>
<dbReference type="OrthoDB" id="3934656at2759"/>
<dbReference type="GO" id="GO:0006082">
    <property type="term" value="P:organic acid metabolic process"/>
    <property type="evidence" value="ECO:0007669"/>
    <property type="project" value="TreeGrafter"/>
</dbReference>
<evidence type="ECO:0000313" key="10">
    <source>
        <dbReference type="RefSeq" id="XP_022107914.1"/>
    </source>
</evidence>
<keyword evidence="7 8" id="KW-0349">Heme</keyword>
<evidence type="ECO:0000256" key="2">
    <source>
        <dbReference type="ARBA" id="ARBA00010617"/>
    </source>
</evidence>
<dbReference type="InterPro" id="IPR050182">
    <property type="entry name" value="Cytochrome_P450_fam2"/>
</dbReference>
<evidence type="ECO:0000256" key="5">
    <source>
        <dbReference type="ARBA" id="ARBA00023004"/>
    </source>
</evidence>
<dbReference type="GO" id="GO:0016020">
    <property type="term" value="C:membrane"/>
    <property type="evidence" value="ECO:0007669"/>
    <property type="project" value="UniProtKB-SubCell"/>
</dbReference>
<dbReference type="InterPro" id="IPR036396">
    <property type="entry name" value="Cyt_P450_sf"/>
</dbReference>
<dbReference type="Proteomes" id="UP000694845">
    <property type="component" value="Unplaced"/>
</dbReference>
<dbReference type="InterPro" id="IPR002401">
    <property type="entry name" value="Cyt_P450_E_grp-I"/>
</dbReference>
<dbReference type="GO" id="GO:0008395">
    <property type="term" value="F:steroid hydroxylase activity"/>
    <property type="evidence" value="ECO:0007669"/>
    <property type="project" value="TreeGrafter"/>
</dbReference>
<dbReference type="GO" id="GO:0016712">
    <property type="term" value="F:oxidoreductase activity, acting on paired donors, with incorporation or reduction of molecular oxygen, reduced flavin or flavoprotein as one donor, and incorporation of one atom of oxygen"/>
    <property type="evidence" value="ECO:0007669"/>
    <property type="project" value="TreeGrafter"/>
</dbReference>
<dbReference type="Pfam" id="PF00067">
    <property type="entry name" value="p450"/>
    <property type="match status" value="1"/>
</dbReference>
<dbReference type="FunFam" id="1.10.630.10:FF:000004">
    <property type="entry name" value="cytochrome P450 2D15 isoform X1"/>
    <property type="match status" value="1"/>
</dbReference>
<accession>A0A8B7ZR93</accession>
<dbReference type="AlphaFoldDB" id="A0A8B7ZR93"/>
<evidence type="ECO:0000256" key="8">
    <source>
        <dbReference type="RuleBase" id="RU000461"/>
    </source>
</evidence>
<feature type="binding site" description="axial binding residue" evidence="7">
    <location>
        <position position="442"/>
    </location>
    <ligand>
        <name>heme</name>
        <dbReference type="ChEBI" id="CHEBI:30413"/>
    </ligand>
    <ligandPart>
        <name>Fe</name>
        <dbReference type="ChEBI" id="CHEBI:18248"/>
    </ligandPart>
</feature>
<dbReference type="SUPFAM" id="SSF48264">
    <property type="entry name" value="Cytochrome P450"/>
    <property type="match status" value="1"/>
</dbReference>
<dbReference type="PANTHER" id="PTHR24300">
    <property type="entry name" value="CYTOCHROME P450 508A4-RELATED"/>
    <property type="match status" value="1"/>
</dbReference>
<dbReference type="PRINTS" id="PR00385">
    <property type="entry name" value="P450"/>
</dbReference>
<comment type="cofactor">
    <cofactor evidence="7">
        <name>heme</name>
        <dbReference type="ChEBI" id="CHEBI:30413"/>
    </cofactor>
</comment>
<gene>
    <name evidence="10" type="primary">LOC110988563</name>
</gene>
<dbReference type="OMA" id="TITIWAM"/>
<keyword evidence="5 7" id="KW-0408">Iron</keyword>
<dbReference type="PROSITE" id="PS00086">
    <property type="entry name" value="CYTOCHROME_P450"/>
    <property type="match status" value="1"/>
</dbReference>